<dbReference type="GO" id="GO:0005975">
    <property type="term" value="P:carbohydrate metabolic process"/>
    <property type="evidence" value="ECO:0007669"/>
    <property type="project" value="InterPro"/>
</dbReference>
<dbReference type="SMART" id="SM00636">
    <property type="entry name" value="Glyco_18"/>
    <property type="match status" value="1"/>
</dbReference>
<sequence>MASFGPKIAVVLLLSLLLVLSAAQRQRKPGNSVSIKAADRLISRHRADDNDQEDDTDNPGTANKFKEGRCSYYCFFVPLKDEKVNFHPYTSINCSHLVYGFATINPQNELDPVTSFDMLYSDSFANYRQVTDLGKGLQMQVLLGIRGDGQKDQFMETQWTHEKVIKSIVWNTRSNNFGFMDKLSAAINADHEQYPQQNRLVVVLGMSARWVPKVTGRMSKLAKHFHAFYLWNDDINTSQDPSISVQVDPLGPSEKVPLMDTIKGNAEKLASGGIPKSKIIVGLTAWARSYVFAKNVKGEHGATIDNVGDPGDVTKKTDGRLAYYEICNFQRKLKWISSYGFGGVGLFSLQADDALGNVCGEGVLPLHTYVFQAYSCSIRRSDETRGKESGSQACTRLCSFNPDHATNSFNFITLDPNWCSHIILSTATVVSYPSLDVSFSQKSRKIVMNYNAWSTPAKPYLILSIGADQGPESWRQALQTTKRPAFIDKLVKLMEDNGADGVDIAWTSVENALDMTLLYALLTDLRANVTNTKQIFVCASHSATFYRQFNYKLLANMADYVVLQGYRFHAYNRPFTGHHSPLFGTRDVFNDPKLTIEGMVGKWLENVPSEKLIVALSAEAMSQFFRIIGNRSDRAIGDPANSQKQITSRTNSPGKVTQTELCQILKNPNAQTQFIEAIGAPYLISGDEFIAYDDDKSMLIKSVWASMQDLGGIALHGMEMDNIAGECPSGSPFHLLKSIVKAQMCNQCTDPTQPIVFPVGTNATDLLQGIASQTSRLMNVTESSCGHRFRVVCTYHLPTDSASTGLSMDSLPYDKCDEIVVQKFRLTASGKVEAEEALPKETLANLTSMITKIS</sequence>
<dbReference type="SUPFAM" id="SSF51445">
    <property type="entry name" value="(Trans)glycosidases"/>
    <property type="match status" value="2"/>
</dbReference>
<dbReference type="InterPro" id="IPR017853">
    <property type="entry name" value="GH"/>
</dbReference>
<dbReference type="PANTHER" id="PTHR11177:SF401">
    <property type="entry name" value="CHITINASE-LIKE PROTEIN C25A8.4"/>
    <property type="match status" value="1"/>
</dbReference>
<accession>A0A915D8M5</accession>
<keyword evidence="1" id="KW-0732">Signal</keyword>
<dbReference type="InterPro" id="IPR001223">
    <property type="entry name" value="Glyco_hydro18_cat"/>
</dbReference>
<dbReference type="GO" id="GO:0006032">
    <property type="term" value="P:chitin catabolic process"/>
    <property type="evidence" value="ECO:0007669"/>
    <property type="project" value="TreeGrafter"/>
</dbReference>
<dbReference type="PANTHER" id="PTHR11177">
    <property type="entry name" value="CHITINASE"/>
    <property type="match status" value="1"/>
</dbReference>
<dbReference type="GO" id="GO:0004568">
    <property type="term" value="F:chitinase activity"/>
    <property type="evidence" value="ECO:0007669"/>
    <property type="project" value="TreeGrafter"/>
</dbReference>
<feature type="domain" description="GH18" evidence="2">
    <location>
        <begin position="394"/>
        <end position="746"/>
    </location>
</feature>
<dbReference type="Pfam" id="PF00704">
    <property type="entry name" value="Glyco_hydro_18"/>
    <property type="match status" value="1"/>
</dbReference>
<dbReference type="Gene3D" id="3.10.50.10">
    <property type="match status" value="1"/>
</dbReference>
<dbReference type="InterPro" id="IPR050314">
    <property type="entry name" value="Glycosyl_Hydrlase_18"/>
</dbReference>
<dbReference type="WBParaSite" id="jg17292">
    <property type="protein sequence ID" value="jg17292"/>
    <property type="gene ID" value="jg17292"/>
</dbReference>
<dbReference type="GO" id="GO:0005576">
    <property type="term" value="C:extracellular region"/>
    <property type="evidence" value="ECO:0007669"/>
    <property type="project" value="TreeGrafter"/>
</dbReference>
<evidence type="ECO:0000313" key="3">
    <source>
        <dbReference type="Proteomes" id="UP000887574"/>
    </source>
</evidence>
<dbReference type="InterPro" id="IPR029070">
    <property type="entry name" value="Chitinase_insertion_sf"/>
</dbReference>
<dbReference type="Proteomes" id="UP000887574">
    <property type="component" value="Unplaced"/>
</dbReference>
<evidence type="ECO:0000259" key="2">
    <source>
        <dbReference type="PROSITE" id="PS51910"/>
    </source>
</evidence>
<feature type="signal peptide" evidence="1">
    <location>
        <begin position="1"/>
        <end position="23"/>
    </location>
</feature>
<reference evidence="4" key="1">
    <citation type="submission" date="2022-11" db="UniProtKB">
        <authorList>
            <consortium name="WormBaseParasite"/>
        </authorList>
    </citation>
    <scope>IDENTIFICATION</scope>
</reference>
<dbReference type="SUPFAM" id="SSF54556">
    <property type="entry name" value="Chitinase insertion domain"/>
    <property type="match status" value="2"/>
</dbReference>
<feature type="chain" id="PRO_5036999859" evidence="1">
    <location>
        <begin position="24"/>
        <end position="854"/>
    </location>
</feature>
<protein>
    <submittedName>
        <fullName evidence="4">GH18 domain-containing protein</fullName>
    </submittedName>
</protein>
<keyword evidence="3" id="KW-1185">Reference proteome</keyword>
<organism evidence="3 4">
    <name type="scientific">Ditylenchus dipsaci</name>
    <dbReference type="NCBI Taxonomy" id="166011"/>
    <lineage>
        <taxon>Eukaryota</taxon>
        <taxon>Metazoa</taxon>
        <taxon>Ecdysozoa</taxon>
        <taxon>Nematoda</taxon>
        <taxon>Chromadorea</taxon>
        <taxon>Rhabditida</taxon>
        <taxon>Tylenchina</taxon>
        <taxon>Tylenchomorpha</taxon>
        <taxon>Sphaerularioidea</taxon>
        <taxon>Anguinidae</taxon>
        <taxon>Anguininae</taxon>
        <taxon>Ditylenchus</taxon>
    </lineage>
</organism>
<dbReference type="Gene3D" id="3.20.20.80">
    <property type="entry name" value="Glycosidases"/>
    <property type="match status" value="2"/>
</dbReference>
<proteinExistence type="predicted"/>
<dbReference type="InterPro" id="IPR011583">
    <property type="entry name" value="Chitinase_II/V-like_cat"/>
</dbReference>
<dbReference type="GO" id="GO:0008061">
    <property type="term" value="F:chitin binding"/>
    <property type="evidence" value="ECO:0007669"/>
    <property type="project" value="InterPro"/>
</dbReference>
<dbReference type="AlphaFoldDB" id="A0A915D8M5"/>
<evidence type="ECO:0000313" key="4">
    <source>
        <dbReference type="WBParaSite" id="jg17292"/>
    </source>
</evidence>
<dbReference type="PROSITE" id="PS51910">
    <property type="entry name" value="GH18_2"/>
    <property type="match status" value="1"/>
</dbReference>
<name>A0A915D8M5_9BILA</name>
<evidence type="ECO:0000256" key="1">
    <source>
        <dbReference type="SAM" id="SignalP"/>
    </source>
</evidence>